<dbReference type="SUPFAM" id="SSF52343">
    <property type="entry name" value="Ferredoxin reductase-like, C-terminal NADP-linked domain"/>
    <property type="match status" value="1"/>
</dbReference>
<dbReference type="Gene3D" id="3.40.50.80">
    <property type="entry name" value="Nucleotide-binding domain of ferredoxin-NADP reductase (FNR) module"/>
    <property type="match status" value="1"/>
</dbReference>
<protein>
    <recommendedName>
        <fullName evidence="1">FAD-binding FR-type domain-containing protein</fullName>
    </recommendedName>
</protein>
<dbReference type="GO" id="GO:0051537">
    <property type="term" value="F:2 iron, 2 sulfur cluster binding"/>
    <property type="evidence" value="ECO:0007669"/>
    <property type="project" value="InterPro"/>
</dbReference>
<sequence length="296" mass="33342">GSCKKGEIRKFKQDLEDKEVQNPYQPIKTKIQEVTRETPNIKTFVLEPQEPLHFRAGQFIQLTVPEVGEAPFTPSSSPYEKEKIEVTIMETGTVTSALHSLTPGGVVGIRGPYGKEYSLSDFEDKEILIVGGGVGLAPLRSLFFALVHDIKKYKRVLFCYGAKTPSDIVYKTAVLEDWHKINPERIHFRITVDQGDENWKGKVGLVTNTLDNLNEEIESIEESVAVVCGPPIMMKFVTLKLLDIGYKWSNIFLSMEKNMSCGIGKCGHCQMGKFLVCRDGPVFTYDKIKDFPTIWD</sequence>
<dbReference type="GO" id="GO:0016491">
    <property type="term" value="F:oxidoreductase activity"/>
    <property type="evidence" value="ECO:0007669"/>
    <property type="project" value="InterPro"/>
</dbReference>
<comment type="caution">
    <text evidence="2">The sequence shown here is derived from an EMBL/GenBank/DDBJ whole genome shotgun (WGS) entry which is preliminary data.</text>
</comment>
<gene>
    <name evidence="2" type="ORF">S12H4_15432</name>
</gene>
<dbReference type="Gene3D" id="2.40.30.10">
    <property type="entry name" value="Translation factors"/>
    <property type="match status" value="1"/>
</dbReference>
<dbReference type="EMBL" id="BARW01007410">
    <property type="protein sequence ID" value="GAI87286.1"/>
    <property type="molecule type" value="Genomic_DNA"/>
</dbReference>
<name>X1T7C2_9ZZZZ</name>
<dbReference type="Pfam" id="PF00175">
    <property type="entry name" value="NAD_binding_1"/>
    <property type="match status" value="1"/>
</dbReference>
<dbReference type="InterPro" id="IPR050353">
    <property type="entry name" value="PyrK_electron_transfer"/>
</dbReference>
<dbReference type="GO" id="GO:0006221">
    <property type="term" value="P:pyrimidine nucleotide biosynthetic process"/>
    <property type="evidence" value="ECO:0007669"/>
    <property type="project" value="InterPro"/>
</dbReference>
<dbReference type="GO" id="GO:0050660">
    <property type="term" value="F:flavin adenine dinucleotide binding"/>
    <property type="evidence" value="ECO:0007669"/>
    <property type="project" value="InterPro"/>
</dbReference>
<organism evidence="2">
    <name type="scientific">marine sediment metagenome</name>
    <dbReference type="NCBI Taxonomy" id="412755"/>
    <lineage>
        <taxon>unclassified sequences</taxon>
        <taxon>metagenomes</taxon>
        <taxon>ecological metagenomes</taxon>
    </lineage>
</organism>
<dbReference type="PANTHER" id="PTHR43513">
    <property type="entry name" value="DIHYDROOROTATE DEHYDROGENASE B (NAD(+)), ELECTRON TRANSFER SUBUNIT"/>
    <property type="match status" value="1"/>
</dbReference>
<reference evidence="2" key="1">
    <citation type="journal article" date="2014" name="Front. Microbiol.">
        <title>High frequency of phylogenetically diverse reductive dehalogenase-homologous genes in deep subseafloor sedimentary metagenomes.</title>
        <authorList>
            <person name="Kawai M."/>
            <person name="Futagami T."/>
            <person name="Toyoda A."/>
            <person name="Takaki Y."/>
            <person name="Nishi S."/>
            <person name="Hori S."/>
            <person name="Arai W."/>
            <person name="Tsubouchi T."/>
            <person name="Morono Y."/>
            <person name="Uchiyama I."/>
            <person name="Ito T."/>
            <person name="Fujiyama A."/>
            <person name="Inagaki F."/>
            <person name="Takami H."/>
        </authorList>
    </citation>
    <scope>NUCLEOTIDE SEQUENCE</scope>
    <source>
        <strain evidence="2">Expedition CK06-06</strain>
    </source>
</reference>
<dbReference type="InterPro" id="IPR017938">
    <property type="entry name" value="Riboflavin_synthase-like_b-brl"/>
</dbReference>
<dbReference type="PRINTS" id="PR00410">
    <property type="entry name" value="PHEHYDRXLASE"/>
</dbReference>
<dbReference type="InterPro" id="IPR039261">
    <property type="entry name" value="FNR_nucleotide-bd"/>
</dbReference>
<dbReference type="Pfam" id="PF10418">
    <property type="entry name" value="DHODB_Fe-S_bind"/>
    <property type="match status" value="1"/>
</dbReference>
<dbReference type="InterPro" id="IPR008333">
    <property type="entry name" value="Cbr1-like_FAD-bd_dom"/>
</dbReference>
<dbReference type="PIRSF" id="PIRSF006816">
    <property type="entry name" value="Cyc3_hyd_g"/>
    <property type="match status" value="1"/>
</dbReference>
<dbReference type="InterPro" id="IPR017927">
    <property type="entry name" value="FAD-bd_FR_type"/>
</dbReference>
<proteinExistence type="predicted"/>
<evidence type="ECO:0000313" key="2">
    <source>
        <dbReference type="EMBL" id="GAI87286.1"/>
    </source>
</evidence>
<dbReference type="AlphaFoldDB" id="X1T7C2"/>
<dbReference type="InterPro" id="IPR001433">
    <property type="entry name" value="OxRdtase_FAD/NAD-bd"/>
</dbReference>
<accession>X1T7C2</accession>
<dbReference type="Pfam" id="PF00970">
    <property type="entry name" value="FAD_binding_6"/>
    <property type="match status" value="1"/>
</dbReference>
<dbReference type="CDD" id="cd06221">
    <property type="entry name" value="sulfite_reductase_like"/>
    <property type="match status" value="1"/>
</dbReference>
<evidence type="ECO:0000259" key="1">
    <source>
        <dbReference type="PROSITE" id="PS51384"/>
    </source>
</evidence>
<dbReference type="PANTHER" id="PTHR43513:SF1">
    <property type="entry name" value="ANAEROBIC SULFITE REDUCTASE SUBUNIT B"/>
    <property type="match status" value="1"/>
</dbReference>
<feature type="domain" description="FAD-binding FR-type" evidence="1">
    <location>
        <begin position="24"/>
        <end position="119"/>
    </location>
</feature>
<dbReference type="InterPro" id="IPR012165">
    <property type="entry name" value="Cyt_c3_hydrogenase_gsu"/>
</dbReference>
<feature type="non-terminal residue" evidence="2">
    <location>
        <position position="1"/>
    </location>
</feature>
<dbReference type="PROSITE" id="PS51384">
    <property type="entry name" value="FAD_FR"/>
    <property type="match status" value="1"/>
</dbReference>
<dbReference type="SUPFAM" id="SSF63380">
    <property type="entry name" value="Riboflavin synthase domain-like"/>
    <property type="match status" value="1"/>
</dbReference>
<dbReference type="InterPro" id="IPR019480">
    <property type="entry name" value="Dihydroorotate_DH_Fe-S-bd"/>
</dbReference>